<comment type="caution">
    <text evidence="2">The sequence shown here is derived from an EMBL/GenBank/DDBJ whole genome shotgun (WGS) entry which is preliminary data.</text>
</comment>
<accession>A0ABW9XGY5</accession>
<evidence type="ECO:0000313" key="2">
    <source>
        <dbReference type="EMBL" id="NBC37667.1"/>
    </source>
</evidence>
<proteinExistence type="predicted"/>
<evidence type="ECO:0000313" key="3">
    <source>
        <dbReference type="Proteomes" id="UP000753724"/>
    </source>
</evidence>
<dbReference type="Proteomes" id="UP000753724">
    <property type="component" value="Unassembled WGS sequence"/>
</dbReference>
<dbReference type="InterPro" id="IPR009875">
    <property type="entry name" value="PilZ_domain"/>
</dbReference>
<dbReference type="RefSeq" id="WP_161719897.1">
    <property type="nucleotide sequence ID" value="NZ_JAAAPO010000005.1"/>
</dbReference>
<reference evidence="3" key="1">
    <citation type="submission" date="2020-01" db="EMBL/GenBank/DDBJ databases">
        <title>Sphingomonas sp. strain CSW-10.</title>
        <authorList>
            <person name="Chen W.-M."/>
        </authorList>
    </citation>
    <scope>NUCLEOTIDE SEQUENCE [LARGE SCALE GENOMIC DNA]</scope>
    <source>
        <strain evidence="3">FSY-8</strain>
    </source>
</reference>
<name>A0ABW9XGY5_9SPHN</name>
<dbReference type="EMBL" id="JAAAPO010000005">
    <property type="protein sequence ID" value="NBC37667.1"/>
    <property type="molecule type" value="Genomic_DNA"/>
</dbReference>
<feature type="domain" description="PilZ" evidence="1">
    <location>
        <begin position="6"/>
        <end position="89"/>
    </location>
</feature>
<protein>
    <submittedName>
        <fullName evidence="2">PilZ domain-containing protein</fullName>
    </submittedName>
</protein>
<sequence>MTELEQRHIARDSLFVMAGLRVAGMDKEFRVKIRNLSPGGLMAEGGPRVVRGTPVIMDIRNVGQVPGVVAWVQDARFGVAFDEEIDPKTARAGTGPAVEPPQFRPLPSVAQLMSGNGRGALRKV</sequence>
<evidence type="ECO:0000259" key="1">
    <source>
        <dbReference type="Pfam" id="PF07238"/>
    </source>
</evidence>
<dbReference type="Pfam" id="PF07238">
    <property type="entry name" value="PilZ"/>
    <property type="match status" value="1"/>
</dbReference>
<keyword evidence="3" id="KW-1185">Reference proteome</keyword>
<organism evidence="2 3">
    <name type="scientific">Novosphingobium ovatum</name>
    <dbReference type="NCBI Taxonomy" id="1908523"/>
    <lineage>
        <taxon>Bacteria</taxon>
        <taxon>Pseudomonadati</taxon>
        <taxon>Pseudomonadota</taxon>
        <taxon>Alphaproteobacteria</taxon>
        <taxon>Sphingomonadales</taxon>
        <taxon>Sphingomonadaceae</taxon>
        <taxon>Novosphingobium</taxon>
    </lineage>
</organism>
<gene>
    <name evidence="2" type="ORF">GTZ99_14015</name>
</gene>
<dbReference type="SUPFAM" id="SSF141371">
    <property type="entry name" value="PilZ domain-like"/>
    <property type="match status" value="1"/>
</dbReference>